<keyword evidence="3 6" id="KW-0812">Transmembrane</keyword>
<evidence type="ECO:0000256" key="3">
    <source>
        <dbReference type="ARBA" id="ARBA00022692"/>
    </source>
</evidence>
<feature type="transmembrane region" description="Helical" evidence="6">
    <location>
        <begin position="261"/>
        <end position="279"/>
    </location>
</feature>
<feature type="domain" description="Type II secretion system protein GspF" evidence="7">
    <location>
        <begin position="177"/>
        <end position="273"/>
    </location>
</feature>
<evidence type="ECO:0000259" key="7">
    <source>
        <dbReference type="Pfam" id="PF00482"/>
    </source>
</evidence>
<dbReference type="RefSeq" id="WP_025205152.1">
    <property type="nucleotide sequence ID" value="NZ_CP148032.1"/>
</dbReference>
<keyword evidence="5 6" id="KW-0472">Membrane</keyword>
<dbReference type="Pfam" id="PF00482">
    <property type="entry name" value="T2SSF"/>
    <property type="match status" value="1"/>
</dbReference>
<dbReference type="PANTHER" id="PTHR35007:SF2">
    <property type="entry name" value="PILUS ASSEMBLE PROTEIN"/>
    <property type="match status" value="1"/>
</dbReference>
<keyword evidence="2" id="KW-1003">Cell membrane</keyword>
<evidence type="ECO:0000313" key="8">
    <source>
        <dbReference type="EMBL" id="QGZ99566.1"/>
    </source>
</evidence>
<proteinExistence type="predicted"/>
<feature type="transmembrane region" description="Helical" evidence="6">
    <location>
        <begin position="291"/>
        <end position="314"/>
    </location>
</feature>
<dbReference type="GO" id="GO:0005886">
    <property type="term" value="C:plasma membrane"/>
    <property type="evidence" value="ECO:0007669"/>
    <property type="project" value="UniProtKB-SubCell"/>
</dbReference>
<comment type="subcellular location">
    <subcellularLocation>
        <location evidence="1">Cell membrane</location>
        <topology evidence="1">Multi-pass membrane protein</topology>
    </subcellularLocation>
</comment>
<sequence length="318" mass="36451">MTLVLCYGISIGLLLSVIVWFLGKKEKKQISGFINKRINYLHDKVKNNNRISNFARYYNQRIYITNLKLSLKALLFISIGFCFIAFFLSIVILSEKIPNPIYQNPGAVIVSHNIFGIVIFMIVGFMIPWVLLNLIYHSMRRMLNKQALNTFNLILNNYIVRNNLEAATWDSIAAMPSQMRSLFSRIQSRVNNGEEFDTVIYKISILLKLQSFRDFYNVIVSSRMAGGNTEDLLYRLSDKIRSRKNRAQSIKEDLNPLISKAVAFTLVMILTYFGVSLVWPDSIALVKQSSIGHLYINAIIISILIEAALLLKFLSMED</sequence>
<feature type="transmembrane region" description="Helical" evidence="6">
    <location>
        <begin position="114"/>
        <end position="136"/>
    </location>
</feature>
<dbReference type="Proteomes" id="UP000430508">
    <property type="component" value="Chromosome"/>
</dbReference>
<dbReference type="InterPro" id="IPR018076">
    <property type="entry name" value="T2SS_GspF_dom"/>
</dbReference>
<evidence type="ECO:0000256" key="2">
    <source>
        <dbReference type="ARBA" id="ARBA00022475"/>
    </source>
</evidence>
<dbReference type="EMBL" id="CP046996">
    <property type="protein sequence ID" value="QGZ99566.1"/>
    <property type="molecule type" value="Genomic_DNA"/>
</dbReference>
<protein>
    <submittedName>
        <fullName evidence="8">Pilus assembly protein TadB</fullName>
    </submittedName>
</protein>
<accession>A0A857DF98</accession>
<evidence type="ECO:0000256" key="1">
    <source>
        <dbReference type="ARBA" id="ARBA00004651"/>
    </source>
</evidence>
<dbReference type="PANTHER" id="PTHR35007">
    <property type="entry name" value="INTEGRAL MEMBRANE PROTEIN-RELATED"/>
    <property type="match status" value="1"/>
</dbReference>
<reference evidence="8 9" key="1">
    <citation type="submission" date="2019-12" db="EMBL/GenBank/DDBJ databases">
        <title>Sequence classification of anaerobic respiratory reductive dehalogenases: First we see many, then we see few.</title>
        <authorList>
            <person name="Molenda O."/>
            <person name="Puentes Jacome L.A."/>
            <person name="Cao X."/>
            <person name="Nesbo C.L."/>
            <person name="Tang S."/>
            <person name="Morson N."/>
            <person name="Patron J."/>
            <person name="Lomheim L."/>
            <person name="Wishart D.S."/>
            <person name="Edwards E.A."/>
        </authorList>
    </citation>
    <scope>NUCLEOTIDE SEQUENCE [LARGE SCALE GENOMIC DNA]</scope>
    <source>
        <strain evidence="8 9">12DCA</strain>
    </source>
</reference>
<feature type="transmembrane region" description="Helical" evidence="6">
    <location>
        <begin position="6"/>
        <end position="23"/>
    </location>
</feature>
<name>A0A857DF98_9FIRM</name>
<feature type="transmembrane region" description="Helical" evidence="6">
    <location>
        <begin position="73"/>
        <end position="94"/>
    </location>
</feature>
<evidence type="ECO:0000256" key="6">
    <source>
        <dbReference type="SAM" id="Phobius"/>
    </source>
</evidence>
<gene>
    <name evidence="8" type="ORF">GQ588_02315</name>
</gene>
<evidence type="ECO:0000256" key="4">
    <source>
        <dbReference type="ARBA" id="ARBA00022989"/>
    </source>
</evidence>
<keyword evidence="4 6" id="KW-1133">Transmembrane helix</keyword>
<dbReference type="AlphaFoldDB" id="A0A857DF98"/>
<evidence type="ECO:0000313" key="9">
    <source>
        <dbReference type="Proteomes" id="UP000430508"/>
    </source>
</evidence>
<organism evidence="8 9">
    <name type="scientific">Dehalobacter restrictus</name>
    <dbReference type="NCBI Taxonomy" id="55583"/>
    <lineage>
        <taxon>Bacteria</taxon>
        <taxon>Bacillati</taxon>
        <taxon>Bacillota</taxon>
        <taxon>Clostridia</taxon>
        <taxon>Eubacteriales</taxon>
        <taxon>Desulfitobacteriaceae</taxon>
        <taxon>Dehalobacter</taxon>
    </lineage>
</organism>
<evidence type="ECO:0000256" key="5">
    <source>
        <dbReference type="ARBA" id="ARBA00023136"/>
    </source>
</evidence>